<sequence length="186" mass="20437">MGKTYDAIDGRLRAFVERQPVFFVATAPSGDGGHVNVSPKGLADTFAVVDEHTVAYLDLTASGAETIAHLRQNGRITLMFCSFERTPNVVRFHGRGRVVTVYDDDFATWANRFPANPAARAVIVVDVERVSDSCGYALPLLSLDEERDLLTPNMERRGPDGVLAYRVQKNRTSIDGLPAFDQDPVP</sequence>
<name>A0A1G6NSU9_9ACTN</name>
<proteinExistence type="predicted"/>
<accession>A0A1G6NSU9</accession>
<protein>
    <submittedName>
        <fullName evidence="2">Pyridoxamine 5'-phosphate oxidase</fullName>
    </submittedName>
</protein>
<dbReference type="AlphaFoldDB" id="A0A1G6NSU9"/>
<dbReference type="Pfam" id="PF01243">
    <property type="entry name" value="PNPOx_N"/>
    <property type="match status" value="1"/>
</dbReference>
<dbReference type="STRING" id="1045774.SAMN05421872_103343"/>
<dbReference type="Gene3D" id="2.30.110.10">
    <property type="entry name" value="Electron Transport, Fmn-binding Protein, Chain A"/>
    <property type="match status" value="1"/>
</dbReference>
<keyword evidence="3" id="KW-1185">Reference proteome</keyword>
<dbReference type="Proteomes" id="UP000199034">
    <property type="component" value="Unassembled WGS sequence"/>
</dbReference>
<gene>
    <name evidence="2" type="ORF">SAMN05421872_103343</name>
</gene>
<dbReference type="SUPFAM" id="SSF50475">
    <property type="entry name" value="FMN-binding split barrel"/>
    <property type="match status" value="1"/>
</dbReference>
<dbReference type="EMBL" id="FMZM01000003">
    <property type="protein sequence ID" value="SDC70265.1"/>
    <property type="molecule type" value="Genomic_DNA"/>
</dbReference>
<evidence type="ECO:0000313" key="3">
    <source>
        <dbReference type="Proteomes" id="UP000199034"/>
    </source>
</evidence>
<evidence type="ECO:0000259" key="1">
    <source>
        <dbReference type="Pfam" id="PF01243"/>
    </source>
</evidence>
<dbReference type="InterPro" id="IPR012349">
    <property type="entry name" value="Split_barrel_FMN-bd"/>
</dbReference>
<evidence type="ECO:0000313" key="2">
    <source>
        <dbReference type="EMBL" id="SDC70265.1"/>
    </source>
</evidence>
<dbReference type="PANTHER" id="PTHR39336:SF1">
    <property type="entry name" value="PYRIDOXAMINE PHOSPHATE OXIDASE FAMILY PROTEIN (AFU_ORTHOLOGUE AFUA_6G11440)"/>
    <property type="match status" value="1"/>
</dbReference>
<dbReference type="InterPro" id="IPR011576">
    <property type="entry name" value="Pyridox_Oxase_N"/>
</dbReference>
<feature type="domain" description="Pyridoxamine 5'-phosphate oxidase N-terminal" evidence="1">
    <location>
        <begin position="10"/>
        <end position="133"/>
    </location>
</feature>
<dbReference type="RefSeq" id="WP_090853130.1">
    <property type="nucleotide sequence ID" value="NZ_FMZM01000003.1"/>
</dbReference>
<organism evidence="2 3">
    <name type="scientific">Nocardioides lianchengensis</name>
    <dbReference type="NCBI Taxonomy" id="1045774"/>
    <lineage>
        <taxon>Bacteria</taxon>
        <taxon>Bacillati</taxon>
        <taxon>Actinomycetota</taxon>
        <taxon>Actinomycetes</taxon>
        <taxon>Propionibacteriales</taxon>
        <taxon>Nocardioidaceae</taxon>
        <taxon>Nocardioides</taxon>
    </lineage>
</organism>
<dbReference type="PANTHER" id="PTHR39336">
    <property type="entry name" value="PYRIDOXAMINE PHOSPHATE OXIDASE FAMILY PROTEIN (AFU_ORTHOLOGUE AFUA_6G11440)"/>
    <property type="match status" value="1"/>
</dbReference>
<reference evidence="2 3" key="1">
    <citation type="submission" date="2016-10" db="EMBL/GenBank/DDBJ databases">
        <authorList>
            <person name="de Groot N.N."/>
        </authorList>
    </citation>
    <scope>NUCLEOTIDE SEQUENCE [LARGE SCALE GENOMIC DNA]</scope>
    <source>
        <strain evidence="2 3">CGMCC 4.6858</strain>
    </source>
</reference>
<dbReference type="OrthoDB" id="115989at2"/>